<evidence type="ECO:0000256" key="4">
    <source>
        <dbReference type="ARBA" id="ARBA00022691"/>
    </source>
</evidence>
<evidence type="ECO:0000256" key="1">
    <source>
        <dbReference type="ARBA" id="ARBA00010203"/>
    </source>
</evidence>
<protein>
    <recommendedName>
        <fullName evidence="8">Methyltransferase</fullName>
        <ecNumber evidence="8">2.1.1.-</ecNumber>
    </recommendedName>
</protein>
<dbReference type="GO" id="GO:0032259">
    <property type="term" value="P:methylation"/>
    <property type="evidence" value="ECO:0007669"/>
    <property type="project" value="UniProtKB-KW"/>
</dbReference>
<evidence type="ECO:0000256" key="8">
    <source>
        <dbReference type="RuleBase" id="RU362026"/>
    </source>
</evidence>
<dbReference type="PANTHER" id="PTHR13370:SF3">
    <property type="entry name" value="TRNA (GUANINE(10)-N2)-METHYLTRANSFERASE HOMOLOG"/>
    <property type="match status" value="1"/>
</dbReference>
<evidence type="ECO:0000256" key="5">
    <source>
        <dbReference type="ARBA" id="ARBA00022747"/>
    </source>
</evidence>
<evidence type="ECO:0000256" key="2">
    <source>
        <dbReference type="ARBA" id="ARBA00022603"/>
    </source>
</evidence>
<dbReference type="Pfam" id="PF01555">
    <property type="entry name" value="N6_N4_Mtase"/>
    <property type="match status" value="1"/>
</dbReference>
<comment type="catalytic activity">
    <reaction evidence="7">
        <text>a 2'-deoxycytidine in DNA + S-adenosyl-L-methionine = an N(4)-methyl-2'-deoxycytidine in DNA + S-adenosyl-L-homocysteine + H(+)</text>
        <dbReference type="Rhea" id="RHEA:16857"/>
        <dbReference type="Rhea" id="RHEA-COMP:11369"/>
        <dbReference type="Rhea" id="RHEA-COMP:13674"/>
        <dbReference type="ChEBI" id="CHEBI:15378"/>
        <dbReference type="ChEBI" id="CHEBI:57856"/>
        <dbReference type="ChEBI" id="CHEBI:59789"/>
        <dbReference type="ChEBI" id="CHEBI:85452"/>
        <dbReference type="ChEBI" id="CHEBI:137933"/>
        <dbReference type="EC" id="2.1.1.113"/>
    </reaction>
</comment>
<evidence type="ECO:0000256" key="7">
    <source>
        <dbReference type="ARBA" id="ARBA00049120"/>
    </source>
</evidence>
<comment type="similarity">
    <text evidence="1">Belongs to the N(4)/N(6)-methyltransferase family. N(4) subfamily.</text>
</comment>
<evidence type="ECO:0000259" key="10">
    <source>
        <dbReference type="Pfam" id="PF01555"/>
    </source>
</evidence>
<dbReference type="PANTHER" id="PTHR13370">
    <property type="entry name" value="RNA METHYLASE-RELATED"/>
    <property type="match status" value="1"/>
</dbReference>
<dbReference type="AlphaFoldDB" id="A0AAU7DN51"/>
<dbReference type="EC" id="2.1.1.-" evidence="8"/>
<sequence>MKSVGEWHDRIIVGDSKRLATEVPSGIVKTIITSPPYFGHRDYAGVSEIACDELGKESDHVQYVKRLVQVFADLKDALAADGTLWLNLGDTYRQGQMLGIPWRVALGLQDSGWLLRSEIIWEKPNAMPSSVKDRPTTSHEHLFLLAKSSAYFYDADAIREPHVTFSPNSKMKGGRAHLGKRNGTPEAGKNKGNQNLHDGRWDQYFHPLGRNKRTVWSIPLGKFRGAHFAVFPEQLVENCILAGSSPNDVVLDPFMGSGTTAIVAQRLNRRYLGFELVPEYAALAESRLRHLQSAPLFQPKRPEKPESISVAPDQSAETAPSNLLF</sequence>
<dbReference type="REBASE" id="836138">
    <property type="entry name" value="M.Tsp80ORF7260P"/>
</dbReference>
<keyword evidence="5" id="KW-0680">Restriction system</keyword>
<feature type="domain" description="DNA methylase N-4/N-6" evidence="10">
    <location>
        <begin position="28"/>
        <end position="285"/>
    </location>
</feature>
<dbReference type="SUPFAM" id="SSF53335">
    <property type="entry name" value="S-adenosyl-L-methionine-dependent methyltransferases"/>
    <property type="match status" value="1"/>
</dbReference>
<dbReference type="GO" id="GO:0005737">
    <property type="term" value="C:cytoplasm"/>
    <property type="evidence" value="ECO:0007669"/>
    <property type="project" value="TreeGrafter"/>
</dbReference>
<keyword evidence="3 11" id="KW-0808">Transferase</keyword>
<dbReference type="Gene3D" id="3.40.50.150">
    <property type="entry name" value="Vaccinia Virus protein VP39"/>
    <property type="match status" value="1"/>
</dbReference>
<evidence type="ECO:0000256" key="6">
    <source>
        <dbReference type="ARBA" id="ARBA00023125"/>
    </source>
</evidence>
<dbReference type="GO" id="GO:0003677">
    <property type="term" value="F:DNA binding"/>
    <property type="evidence" value="ECO:0007669"/>
    <property type="project" value="UniProtKB-KW"/>
</dbReference>
<dbReference type="InterPro" id="IPR017985">
    <property type="entry name" value="MeTrfase_CN4_CS"/>
</dbReference>
<dbReference type="RefSeq" id="WP_348264324.1">
    <property type="nucleotide sequence ID" value="NZ_CP121196.1"/>
</dbReference>
<feature type="region of interest" description="Disordered" evidence="9">
    <location>
        <begin position="164"/>
        <end position="196"/>
    </location>
</feature>
<keyword evidence="2 11" id="KW-0489">Methyltransferase</keyword>
<dbReference type="PRINTS" id="PR00508">
    <property type="entry name" value="S21N4MTFRASE"/>
</dbReference>
<dbReference type="PROSITE" id="PS00093">
    <property type="entry name" value="N4_MTASE"/>
    <property type="match status" value="1"/>
</dbReference>
<dbReference type="InterPro" id="IPR002941">
    <property type="entry name" value="DNA_methylase_N4/N6"/>
</dbReference>
<name>A0AAU7DN51_9BACT</name>
<evidence type="ECO:0000256" key="3">
    <source>
        <dbReference type="ARBA" id="ARBA00022679"/>
    </source>
</evidence>
<keyword evidence="4" id="KW-0949">S-adenosyl-L-methionine</keyword>
<accession>A0AAU7DN51</accession>
<keyword evidence="6" id="KW-0238">DNA-binding</keyword>
<dbReference type="GO" id="GO:0008170">
    <property type="term" value="F:N-methyltransferase activity"/>
    <property type="evidence" value="ECO:0007669"/>
    <property type="project" value="InterPro"/>
</dbReference>
<dbReference type="EMBL" id="CP121196">
    <property type="protein sequence ID" value="XBH19109.1"/>
    <property type="molecule type" value="Genomic_DNA"/>
</dbReference>
<feature type="compositionally biased region" description="Polar residues" evidence="9">
    <location>
        <begin position="315"/>
        <end position="325"/>
    </location>
</feature>
<reference evidence="11" key="1">
    <citation type="submission" date="2023-03" db="EMBL/GenBank/DDBJ databases">
        <title>Edaphobacter sp.</title>
        <authorList>
            <person name="Huber K.J."/>
            <person name="Papendorf J."/>
            <person name="Pilke C."/>
            <person name="Bunk B."/>
            <person name="Sproeer C."/>
            <person name="Pester M."/>
        </authorList>
    </citation>
    <scope>NUCLEOTIDE SEQUENCE</scope>
    <source>
        <strain evidence="11">DSM 110680</strain>
    </source>
</reference>
<dbReference type="GO" id="GO:0009307">
    <property type="term" value="P:DNA restriction-modification system"/>
    <property type="evidence" value="ECO:0007669"/>
    <property type="project" value="UniProtKB-KW"/>
</dbReference>
<proteinExistence type="inferred from homology"/>
<dbReference type="InterPro" id="IPR001091">
    <property type="entry name" value="RM_Methyltransferase"/>
</dbReference>
<gene>
    <name evidence="11" type="ORF">P8935_07260</name>
</gene>
<organism evidence="11">
    <name type="scientific">Telmatobacter sp. DSM 110680</name>
    <dbReference type="NCBI Taxonomy" id="3036704"/>
    <lineage>
        <taxon>Bacteria</taxon>
        <taxon>Pseudomonadati</taxon>
        <taxon>Acidobacteriota</taxon>
        <taxon>Terriglobia</taxon>
        <taxon>Terriglobales</taxon>
        <taxon>Acidobacteriaceae</taxon>
        <taxon>Telmatobacter</taxon>
    </lineage>
</organism>
<dbReference type="InterPro" id="IPR029063">
    <property type="entry name" value="SAM-dependent_MTases_sf"/>
</dbReference>
<feature type="region of interest" description="Disordered" evidence="9">
    <location>
        <begin position="294"/>
        <end position="325"/>
    </location>
</feature>
<dbReference type="GO" id="GO:0015667">
    <property type="term" value="F:site-specific DNA-methyltransferase (cytosine-N4-specific) activity"/>
    <property type="evidence" value="ECO:0007669"/>
    <property type="project" value="UniProtKB-EC"/>
</dbReference>
<evidence type="ECO:0000256" key="9">
    <source>
        <dbReference type="SAM" id="MobiDB-lite"/>
    </source>
</evidence>
<evidence type="ECO:0000313" key="11">
    <source>
        <dbReference type="EMBL" id="XBH19109.1"/>
    </source>
</evidence>